<dbReference type="InterPro" id="IPR019734">
    <property type="entry name" value="TPR_rpt"/>
</dbReference>
<dbReference type="PANTHER" id="PTHR44858">
    <property type="entry name" value="TETRATRICOPEPTIDE REPEAT PROTEIN 6"/>
    <property type="match status" value="1"/>
</dbReference>
<dbReference type="GO" id="GO:0046813">
    <property type="term" value="P:receptor-mediated virion attachment to host cell"/>
    <property type="evidence" value="ECO:0007669"/>
    <property type="project" value="TreeGrafter"/>
</dbReference>
<keyword evidence="2 3" id="KW-0802">TPR repeat</keyword>
<dbReference type="PANTHER" id="PTHR44858:SF1">
    <property type="entry name" value="UDP-N-ACETYLGLUCOSAMINE--PEPTIDE N-ACETYLGLUCOSAMINYLTRANSFERASE SPINDLY-RELATED"/>
    <property type="match status" value="1"/>
</dbReference>
<dbReference type="SUPFAM" id="SSF48452">
    <property type="entry name" value="TPR-like"/>
    <property type="match status" value="2"/>
</dbReference>
<dbReference type="PROSITE" id="PS50293">
    <property type="entry name" value="TPR_REGION"/>
    <property type="match status" value="1"/>
</dbReference>
<dbReference type="Proteomes" id="UP000233387">
    <property type="component" value="Unassembled WGS sequence"/>
</dbReference>
<dbReference type="EMBL" id="NKXO01000011">
    <property type="protein sequence ID" value="PKQ70103.1"/>
    <property type="molecule type" value="Genomic_DNA"/>
</dbReference>
<organism evidence="4 5">
    <name type="scientific">Raineya orbicola</name>
    <dbReference type="NCBI Taxonomy" id="2016530"/>
    <lineage>
        <taxon>Bacteria</taxon>
        <taxon>Pseudomonadati</taxon>
        <taxon>Bacteroidota</taxon>
        <taxon>Cytophagia</taxon>
        <taxon>Cytophagales</taxon>
        <taxon>Raineyaceae</taxon>
        <taxon>Raineya</taxon>
    </lineage>
</organism>
<dbReference type="Pfam" id="PF13414">
    <property type="entry name" value="TPR_11"/>
    <property type="match status" value="1"/>
</dbReference>
<dbReference type="OrthoDB" id="1523318at2"/>
<protein>
    <submittedName>
        <fullName evidence="4">TPR repeat</fullName>
    </submittedName>
</protein>
<feature type="repeat" description="TPR" evidence="3">
    <location>
        <begin position="174"/>
        <end position="207"/>
    </location>
</feature>
<gene>
    <name evidence="4" type="ORF">Rain11_0907</name>
</gene>
<feature type="repeat" description="TPR" evidence="3">
    <location>
        <begin position="280"/>
        <end position="313"/>
    </location>
</feature>
<evidence type="ECO:0000313" key="5">
    <source>
        <dbReference type="Proteomes" id="UP000233387"/>
    </source>
</evidence>
<dbReference type="AlphaFoldDB" id="A0A2N3IIP3"/>
<dbReference type="InterPro" id="IPR011990">
    <property type="entry name" value="TPR-like_helical_dom_sf"/>
</dbReference>
<dbReference type="SMART" id="SM00028">
    <property type="entry name" value="TPR"/>
    <property type="match status" value="9"/>
</dbReference>
<reference evidence="4 5" key="1">
    <citation type="submission" date="2017-06" db="EMBL/GenBank/DDBJ databases">
        <title>Raineya orbicola gen. nov., sp. nov. a slightly thermophilic bacterium of the phylum Bacteroidetes and the description of Raineyaceae fam. nov.</title>
        <authorList>
            <person name="Albuquerque L."/>
            <person name="Polonia A.R.M."/>
            <person name="Barroso C."/>
            <person name="Froufe H.J.C."/>
            <person name="Lage O."/>
            <person name="Lobo-Da-Cunha A."/>
            <person name="Egas C."/>
            <person name="Da Costa M.S."/>
        </authorList>
    </citation>
    <scope>NUCLEOTIDE SEQUENCE [LARGE SCALE GENOMIC DNA]</scope>
    <source>
        <strain evidence="4 5">SPSPC-11</strain>
    </source>
</reference>
<evidence type="ECO:0000256" key="2">
    <source>
        <dbReference type="ARBA" id="ARBA00022803"/>
    </source>
</evidence>
<proteinExistence type="predicted"/>
<dbReference type="GO" id="GO:0009279">
    <property type="term" value="C:cell outer membrane"/>
    <property type="evidence" value="ECO:0007669"/>
    <property type="project" value="TreeGrafter"/>
</dbReference>
<feature type="repeat" description="TPR" evidence="3">
    <location>
        <begin position="35"/>
        <end position="68"/>
    </location>
</feature>
<evidence type="ECO:0000256" key="1">
    <source>
        <dbReference type="ARBA" id="ARBA00022737"/>
    </source>
</evidence>
<feature type="repeat" description="TPR" evidence="3">
    <location>
        <begin position="246"/>
        <end position="279"/>
    </location>
</feature>
<evidence type="ECO:0000313" key="4">
    <source>
        <dbReference type="EMBL" id="PKQ70103.1"/>
    </source>
</evidence>
<name>A0A2N3IIP3_9BACT</name>
<dbReference type="PROSITE" id="PS50005">
    <property type="entry name" value="TPR"/>
    <property type="match status" value="5"/>
</dbReference>
<sequence length="409" mass="48499">MFFAKFLPFVFYWILVCVNFTFAQKKAQPNASEQIQQWIEQGEAEWEVSNYQDAVGWFNKAIKADSSRADAYFKRAKSWVQLKKYENALNDLLTADSLGYKDNEHDLYLGVSWFGLQRYDKALNHLEKFEETAPKDSLQASLYVYLAESYKELGKKKDASRAYQKALELKPDDADIYFLRANFWSMQEAWREALEDIKKTLALNPRFWKAYKLKAEILFKQGKDQASTEAWQVYFSKQPDKKKISAQDYSLYAYSLAQLKQYAKAIEAISKAISLDKDNPEWYFERATYYTLQKNLSKALQDTEKAIELDGEDLSYFRQRAFLYYELKKYEESLSDYTFLAQQDDKNPEYHYRVAELKFLLKKTPQEYHQDVLAAYQLGYPKEKMLPELQPYTQKKLGKSKRKRFLWIF</sequence>
<comment type="caution">
    <text evidence="4">The sequence shown here is derived from an EMBL/GenBank/DDBJ whole genome shotgun (WGS) entry which is preliminary data.</text>
</comment>
<dbReference type="RefSeq" id="WP_101358169.1">
    <property type="nucleotide sequence ID" value="NZ_NKXO01000011.1"/>
</dbReference>
<dbReference type="Pfam" id="PF13432">
    <property type="entry name" value="TPR_16"/>
    <property type="match status" value="2"/>
</dbReference>
<keyword evidence="1" id="KW-0677">Repeat</keyword>
<feature type="repeat" description="TPR" evidence="3">
    <location>
        <begin position="140"/>
        <end position="173"/>
    </location>
</feature>
<dbReference type="InterPro" id="IPR050498">
    <property type="entry name" value="Ycf3"/>
</dbReference>
<evidence type="ECO:0000256" key="3">
    <source>
        <dbReference type="PROSITE-ProRule" id="PRU00339"/>
    </source>
</evidence>
<keyword evidence="5" id="KW-1185">Reference proteome</keyword>
<dbReference type="Gene3D" id="1.25.40.10">
    <property type="entry name" value="Tetratricopeptide repeat domain"/>
    <property type="match status" value="4"/>
</dbReference>
<accession>A0A2N3IIP3</accession>